<dbReference type="Gene3D" id="3.40.50.150">
    <property type="entry name" value="Vaccinia Virus protein VP39"/>
    <property type="match status" value="2"/>
</dbReference>
<evidence type="ECO:0000313" key="8">
    <source>
        <dbReference type="EMBL" id="MFA1558016.1"/>
    </source>
</evidence>
<feature type="region of interest" description="Disordered" evidence="6">
    <location>
        <begin position="1353"/>
        <end position="1378"/>
    </location>
</feature>
<dbReference type="InterPro" id="IPR002052">
    <property type="entry name" value="DNA_methylase_N6_adenine_CS"/>
</dbReference>
<evidence type="ECO:0000256" key="2">
    <source>
        <dbReference type="ARBA" id="ARBA00022603"/>
    </source>
</evidence>
<dbReference type="InterPro" id="IPR029063">
    <property type="entry name" value="SAM-dependent_MTases_sf"/>
</dbReference>
<evidence type="ECO:0000256" key="5">
    <source>
        <dbReference type="ARBA" id="ARBA00047942"/>
    </source>
</evidence>
<dbReference type="InterPro" id="IPR011639">
    <property type="entry name" value="MethylTrfase_TaqI-like_dom"/>
</dbReference>
<evidence type="ECO:0000256" key="1">
    <source>
        <dbReference type="ARBA" id="ARBA00011900"/>
    </source>
</evidence>
<evidence type="ECO:0000313" key="9">
    <source>
        <dbReference type="Proteomes" id="UP001569904"/>
    </source>
</evidence>
<dbReference type="EC" id="2.1.1.72" evidence="1"/>
<dbReference type="EMBL" id="JAXCEH010000026">
    <property type="protein sequence ID" value="MFA1558016.1"/>
    <property type="molecule type" value="Genomic_DNA"/>
</dbReference>
<evidence type="ECO:0000256" key="3">
    <source>
        <dbReference type="ARBA" id="ARBA00022679"/>
    </source>
</evidence>
<evidence type="ECO:0000256" key="4">
    <source>
        <dbReference type="ARBA" id="ARBA00022691"/>
    </source>
</evidence>
<dbReference type="GO" id="GO:0032259">
    <property type="term" value="P:methylation"/>
    <property type="evidence" value="ECO:0007669"/>
    <property type="project" value="UniProtKB-KW"/>
</dbReference>
<keyword evidence="4" id="KW-0949">S-adenosyl-L-methionine</keyword>
<evidence type="ECO:0000259" key="7">
    <source>
        <dbReference type="Pfam" id="PF07669"/>
    </source>
</evidence>
<feature type="domain" description="Type II methyltransferase M.TaqI-like" evidence="7">
    <location>
        <begin position="570"/>
        <end position="830"/>
    </location>
</feature>
<feature type="compositionally biased region" description="Basic and acidic residues" evidence="6">
    <location>
        <begin position="1366"/>
        <end position="1378"/>
    </location>
</feature>
<dbReference type="RefSeq" id="WP_371944893.1">
    <property type="nucleotide sequence ID" value="NZ_JAXCEH010000026.1"/>
</dbReference>
<dbReference type="PRINTS" id="PR00507">
    <property type="entry name" value="N12N6MTFRASE"/>
</dbReference>
<comment type="caution">
    <text evidence="8">The sequence shown here is derived from an EMBL/GenBank/DDBJ whole genome shotgun (WGS) entry which is preliminary data.</text>
</comment>
<dbReference type="PANTHER" id="PTHR33841">
    <property type="entry name" value="DNA METHYLTRANSFERASE YEEA-RELATED"/>
    <property type="match status" value="1"/>
</dbReference>
<reference evidence="8 9" key="1">
    <citation type="submission" date="2023-11" db="EMBL/GenBank/DDBJ databases">
        <title>Actinomadura monticuli sp. nov., isolated from volcanic ash.</title>
        <authorList>
            <person name="Lee S.D."/>
            <person name="Yang H."/>
            <person name="Kim I.S."/>
        </authorList>
    </citation>
    <scope>NUCLEOTIDE SEQUENCE [LARGE SCALE GENOMIC DNA]</scope>
    <source>
        <strain evidence="8 9">DSM 45346</strain>
    </source>
</reference>
<dbReference type="Proteomes" id="UP001569904">
    <property type="component" value="Unassembled WGS sequence"/>
</dbReference>
<protein>
    <recommendedName>
        <fullName evidence="1">site-specific DNA-methyltransferase (adenine-specific)</fullName>
        <ecNumber evidence="1">2.1.1.72</ecNumber>
    </recommendedName>
</protein>
<dbReference type="InterPro" id="IPR050953">
    <property type="entry name" value="N4_N6_ade-DNA_methylase"/>
</dbReference>
<dbReference type="Pfam" id="PF07669">
    <property type="entry name" value="Eco57I"/>
    <property type="match status" value="1"/>
</dbReference>
<comment type="catalytic activity">
    <reaction evidence="5">
        <text>a 2'-deoxyadenosine in DNA + S-adenosyl-L-methionine = an N(6)-methyl-2'-deoxyadenosine in DNA + S-adenosyl-L-homocysteine + H(+)</text>
        <dbReference type="Rhea" id="RHEA:15197"/>
        <dbReference type="Rhea" id="RHEA-COMP:12418"/>
        <dbReference type="Rhea" id="RHEA-COMP:12419"/>
        <dbReference type="ChEBI" id="CHEBI:15378"/>
        <dbReference type="ChEBI" id="CHEBI:57856"/>
        <dbReference type="ChEBI" id="CHEBI:59789"/>
        <dbReference type="ChEBI" id="CHEBI:90615"/>
        <dbReference type="ChEBI" id="CHEBI:90616"/>
        <dbReference type="EC" id="2.1.1.72"/>
    </reaction>
</comment>
<keyword evidence="2 8" id="KW-0489">Methyltransferase</keyword>
<dbReference type="GO" id="GO:0008168">
    <property type="term" value="F:methyltransferase activity"/>
    <property type="evidence" value="ECO:0007669"/>
    <property type="project" value="UniProtKB-KW"/>
</dbReference>
<sequence length="1378" mass="157131">MTGSPYTAVRIEGGLLSADLIERIRNADTNLKGNSPKTYHLAATERLGEAASRKWEYLRGAYRAFRERLADLPESDTATSKTREYWLLRLFEELGFGRLTYIRGGIPVRDETYPVSHHWGSHVAIHLLGWNTDLDRRATGARTGRKGQASRAPQSMLQEFLNNSDAHLWGVLSNGRVLRILRDSTALVGAAYVEFDLEAIFEGELYPEFVLLFALLHQSRFELLQRDDGAEPTVRDCWLEHWQTHAAETGQRVRERLREQVELALGELGTGFLEANPHICKALAADEGPTKWDFRDELLNLVFQMIFLFVIEDRRILLLPNPLDATEEECERLEVARHRYREYFSVDRLRRIASRRVGDRHIDLWRTLVLVLDALGSDKGRPQLALPGLGGPFFRAGDPLADPETTPDLLRDAVLTNKRLLAAIRHLTTFRDGRGVHHRIDYERLGSEEPGSVYEWLLEREPKVDLNAPRFELEKLTGNQRKTTGTYYTPTHLIDELFKTTLDPVIEDYARSGHPEDLLKMRVCDPACGSGHFLVAAARRIARKYAAMTHGDDEPPPAAIRDAMHEVVRHCIYAVDISRQAINIAKFELWLESQQPTRPLAYLDPHIKVGNSLLGTTPHLLREGIPDEAYKPIANDDKKVAAQYRKENAEERVGQRMIRDSLLDLLEVPDNTEDLTRESLAITRMQDESMPDIRKQARRYRTFLDSPEVTRRKRVHDAWCAAFVCSLEQGAPRPITSGTLRILGGDEETAKIYPRAVPSARTIAQLEDFIDRFQFHHWHLEFPDIFPVTDDDTRDENPNTGWRGGFDVVFGNPPWERVKLQEKEFFSKRNEERIAGARNAAERKKLINALATSEETTDRRLYTEFQAELRESVGWSHLLRSSGRFPLTGKGDVNTYSVFAETGRTIIGPRGRAGMVLPTGIATDATTSTFFGDLVTRGQLAALLEFENEEFVLSKDVHHSFRFCLLSIVGRDLKVAEADFAFGSRRMSDIEARRFTMPPEDIKLLNPNTKTAPLFRSRRDAEITLEIYRNPDLTVLIREEGGRSNPWAISFATIFHMAGDSDLFHTREELENKGWRLQGNSFVCNDAMMSPLYEAKMVHHFDHRFGTYEGQTQAQANMGTLPRSSVRQKREPNFAVMPRYWVDRLELQDEIPGAWDAGWLLGWRDIARSTDERTAIFSILPRVAAGHTFPIAFIGKEKPAHLYANFTAFALDYVLRQKMAGTHVTYGYLRQLPVVKPESFQAMTPWSPGVLLGDWVELRVIELAYSSWEMSSFAEYHGDKGAPFVWDEERRFKMRAELDAAFFHLYGVQADDVTFIMDSFGAFQRNDPERFARTKAQILDVYHAMGRAIETGGQYKTVLDPPPGEGSRHPDTREQPAS</sequence>
<accession>A0ABV4R5X5</accession>
<dbReference type="PANTHER" id="PTHR33841:SF1">
    <property type="entry name" value="DNA METHYLTRANSFERASE A"/>
    <property type="match status" value="1"/>
</dbReference>
<keyword evidence="3" id="KW-0808">Transferase</keyword>
<gene>
    <name evidence="8" type="ORF">SM436_30395</name>
</gene>
<dbReference type="SUPFAM" id="SSF53335">
    <property type="entry name" value="S-adenosyl-L-methionine-dependent methyltransferases"/>
    <property type="match status" value="1"/>
</dbReference>
<dbReference type="PROSITE" id="PS00092">
    <property type="entry name" value="N6_MTASE"/>
    <property type="match status" value="1"/>
</dbReference>
<keyword evidence="9" id="KW-1185">Reference proteome</keyword>
<proteinExistence type="predicted"/>
<name>A0ABV4R5X5_9ACTN</name>
<evidence type="ECO:0000256" key="6">
    <source>
        <dbReference type="SAM" id="MobiDB-lite"/>
    </source>
</evidence>
<organism evidence="8 9">
    <name type="scientific">Actinomadura chokoriensis</name>
    <dbReference type="NCBI Taxonomy" id="454156"/>
    <lineage>
        <taxon>Bacteria</taxon>
        <taxon>Bacillati</taxon>
        <taxon>Actinomycetota</taxon>
        <taxon>Actinomycetes</taxon>
        <taxon>Streptosporangiales</taxon>
        <taxon>Thermomonosporaceae</taxon>
        <taxon>Actinomadura</taxon>
    </lineage>
</organism>